<comment type="caution">
    <text evidence="3">The sequence shown here is derived from an EMBL/GenBank/DDBJ whole genome shotgun (WGS) entry which is preliminary data.</text>
</comment>
<dbReference type="PIRSF" id="PIRSF000808">
    <property type="entry name" value="GalT"/>
    <property type="match status" value="1"/>
</dbReference>
<dbReference type="InterPro" id="IPR036265">
    <property type="entry name" value="HIT-like_sf"/>
</dbReference>
<protein>
    <submittedName>
        <fullName evidence="3">DUF4931 domain-containing protein</fullName>
    </submittedName>
</protein>
<name>A0A9E2KAR4_9FIRM</name>
<dbReference type="Proteomes" id="UP000824229">
    <property type="component" value="Unassembled WGS sequence"/>
</dbReference>
<dbReference type="InterPro" id="IPR046322">
    <property type="entry name" value="DUF4931"/>
</dbReference>
<evidence type="ECO:0000256" key="1">
    <source>
        <dbReference type="PIRSR" id="PIRSR000808-1"/>
    </source>
</evidence>
<feature type="active site" description="Tele-UMP-histidine intermediate" evidence="1">
    <location>
        <position position="137"/>
    </location>
</feature>
<evidence type="ECO:0000313" key="4">
    <source>
        <dbReference type="Proteomes" id="UP000824229"/>
    </source>
</evidence>
<feature type="domain" description="DUF4931" evidence="2">
    <location>
        <begin position="23"/>
        <end position="144"/>
    </location>
</feature>
<dbReference type="GO" id="GO:0008108">
    <property type="term" value="F:UDP-glucose:hexose-1-phosphate uridylyltransferase activity"/>
    <property type="evidence" value="ECO:0007669"/>
    <property type="project" value="InterPro"/>
</dbReference>
<evidence type="ECO:0000313" key="3">
    <source>
        <dbReference type="EMBL" id="MBU3803415.1"/>
    </source>
</evidence>
<reference evidence="3" key="2">
    <citation type="submission" date="2021-04" db="EMBL/GenBank/DDBJ databases">
        <authorList>
            <person name="Gilroy R."/>
        </authorList>
    </citation>
    <scope>NUCLEOTIDE SEQUENCE</scope>
    <source>
        <strain evidence="3">B5-657</strain>
    </source>
</reference>
<proteinExistence type="predicted"/>
<dbReference type="Gene3D" id="3.30.428.10">
    <property type="entry name" value="HIT-like"/>
    <property type="match status" value="2"/>
</dbReference>
<dbReference type="SUPFAM" id="SSF54197">
    <property type="entry name" value="HIT-like"/>
    <property type="match status" value="2"/>
</dbReference>
<dbReference type="PANTHER" id="PTHR42763">
    <property type="entry name" value="ADP-GLUCOSE PHOSPHORYLASE"/>
    <property type="match status" value="1"/>
</dbReference>
<dbReference type="InterPro" id="IPR053177">
    <property type="entry name" value="ADP-glucose_phosphorylase"/>
</dbReference>
<dbReference type="PANTHER" id="PTHR42763:SF2">
    <property type="entry name" value="ADP-GLUCOSE PHOSPHORYLASE"/>
    <property type="match status" value="1"/>
</dbReference>
<dbReference type="AlphaFoldDB" id="A0A9E2KAR4"/>
<reference evidence="3" key="1">
    <citation type="journal article" date="2021" name="PeerJ">
        <title>Extensive microbial diversity within the chicken gut microbiome revealed by metagenomics and culture.</title>
        <authorList>
            <person name="Gilroy R."/>
            <person name="Ravi A."/>
            <person name="Getino M."/>
            <person name="Pursley I."/>
            <person name="Horton D.L."/>
            <person name="Alikhan N.F."/>
            <person name="Baker D."/>
            <person name="Gharbi K."/>
            <person name="Hall N."/>
            <person name="Watson M."/>
            <person name="Adriaenssens E.M."/>
            <person name="Foster-Nyarko E."/>
            <person name="Jarju S."/>
            <person name="Secka A."/>
            <person name="Antonio M."/>
            <person name="Oren A."/>
            <person name="Chaudhuri R.R."/>
            <person name="La Ragione R."/>
            <person name="Hildebrand F."/>
            <person name="Pallen M.J."/>
        </authorList>
    </citation>
    <scope>NUCLEOTIDE SEQUENCE</scope>
    <source>
        <strain evidence="3">B5-657</strain>
    </source>
</reference>
<dbReference type="GO" id="GO:0006012">
    <property type="term" value="P:galactose metabolic process"/>
    <property type="evidence" value="ECO:0007669"/>
    <property type="project" value="InterPro"/>
</dbReference>
<sequence length="301" mass="35631">MKYYQKFFYDACIIAQKRDNRPFIHEGDTTCPFCLANESSLEKIIDESWQSDELFARIVSNRYPVTSEERAKGLHDVIIDTHNHTFHPKDFTIQHWEILLCMIQKRWHAIMTLPNIRLIEVFKNYGEDAGASISHSHWQLIALEVIPYTMQIKYQAYNSLHTQCCYLCSNIHKQEGSVIWEDSLWEIWIPPVPQFPYEVWLVPKKHYQHYGELSLEEIKELGKLMKYLLQVYHQIKSQYAFNICFMSGDLKKEYPYHFHIKLMLRIGKVAGFEIATGCHIISIAPDMYAEQIKKILKGMYK</sequence>
<dbReference type="EMBL" id="JAHLFQ010000024">
    <property type="protein sequence ID" value="MBU3803415.1"/>
    <property type="molecule type" value="Genomic_DNA"/>
</dbReference>
<accession>A0A9E2KAR4</accession>
<dbReference type="GO" id="GO:0008270">
    <property type="term" value="F:zinc ion binding"/>
    <property type="evidence" value="ECO:0007669"/>
    <property type="project" value="InterPro"/>
</dbReference>
<dbReference type="Pfam" id="PF16285">
    <property type="entry name" value="DUF4931_N"/>
    <property type="match status" value="1"/>
</dbReference>
<gene>
    <name evidence="3" type="ORF">H9872_01460</name>
</gene>
<dbReference type="InterPro" id="IPR001937">
    <property type="entry name" value="GalP_UDPtransf1"/>
</dbReference>
<evidence type="ECO:0000259" key="2">
    <source>
        <dbReference type="Pfam" id="PF16285"/>
    </source>
</evidence>
<organism evidence="3 4">
    <name type="scientific">Candidatus Cellulosilyticum pullistercoris</name>
    <dbReference type="NCBI Taxonomy" id="2838521"/>
    <lineage>
        <taxon>Bacteria</taxon>
        <taxon>Bacillati</taxon>
        <taxon>Bacillota</taxon>
        <taxon>Clostridia</taxon>
        <taxon>Lachnospirales</taxon>
        <taxon>Cellulosilyticaceae</taxon>
        <taxon>Cellulosilyticum</taxon>
    </lineage>
</organism>